<keyword evidence="2" id="KW-0479">Metal-binding</keyword>
<dbReference type="InterPro" id="IPR008947">
    <property type="entry name" value="PLipase_C/P1_nuclease_dom_sf"/>
</dbReference>
<dbReference type="CDD" id="cd11010">
    <property type="entry name" value="S1-P1_nuclease"/>
    <property type="match status" value="1"/>
</dbReference>
<dbReference type="InterPro" id="IPR003154">
    <property type="entry name" value="S1/P1nuclease"/>
</dbReference>
<evidence type="ECO:0000313" key="9">
    <source>
        <dbReference type="Proteomes" id="UP001620397"/>
    </source>
</evidence>
<keyword evidence="6" id="KW-0325">Glycoprotein</keyword>
<dbReference type="PANTHER" id="PTHR33146:SF26">
    <property type="entry name" value="ENDONUCLEASE 4"/>
    <property type="match status" value="1"/>
</dbReference>
<dbReference type="RefSeq" id="WP_404541614.1">
    <property type="nucleotide sequence ID" value="NZ_JADIKL010000010.1"/>
</dbReference>
<keyword evidence="4" id="KW-0378">Hydrolase</keyword>
<keyword evidence="3" id="KW-0255">Endonuclease</keyword>
<keyword evidence="1" id="KW-0540">Nuclease</keyword>
<protein>
    <submittedName>
        <fullName evidence="8">S1/P1 nuclease</fullName>
    </submittedName>
</protein>
<dbReference type="PANTHER" id="PTHR33146">
    <property type="entry name" value="ENDONUCLEASE 4"/>
    <property type="match status" value="1"/>
</dbReference>
<evidence type="ECO:0000256" key="7">
    <source>
        <dbReference type="SAM" id="SignalP"/>
    </source>
</evidence>
<accession>A0ABW8KNL7</accession>
<comment type="caution">
    <text evidence="8">The sequence shown here is derived from an EMBL/GenBank/DDBJ whole genome shotgun (WGS) entry which is preliminary data.</text>
</comment>
<dbReference type="Gene3D" id="1.10.575.10">
    <property type="entry name" value="P1 Nuclease"/>
    <property type="match status" value="1"/>
</dbReference>
<feature type="signal peptide" evidence="7">
    <location>
        <begin position="1"/>
        <end position="23"/>
    </location>
</feature>
<evidence type="ECO:0000256" key="1">
    <source>
        <dbReference type="ARBA" id="ARBA00022722"/>
    </source>
</evidence>
<evidence type="ECO:0000313" key="8">
    <source>
        <dbReference type="EMBL" id="MFK2932234.1"/>
    </source>
</evidence>
<sequence length="273" mass="29929">MPSARRLLAASLAMLVAIPVAQAWGPLGHSVVAALAQRHLSPAAEAEVEHLLAADHTTRLADVASWPDQIQDNPAQATLWQQTRKLHYINFRGGPACDYVPPRDCRDGECIVAGLQHYVAILGDRSQPDSARRDALVFVVHFMGDLHQPLHDGYRDDLGGNKYQVQFDGKGSNLHKVWDSGMLKTRGLDWQAYTQKLDAEGPAALPLPVAPLDDPYAQWAEESCRITAAPAFYPDGHKVGQDYVDAELPVAENQLRIAGRRLAEVLNLALTPQ</sequence>
<evidence type="ECO:0000256" key="6">
    <source>
        <dbReference type="ARBA" id="ARBA00023180"/>
    </source>
</evidence>
<evidence type="ECO:0000256" key="4">
    <source>
        <dbReference type="ARBA" id="ARBA00022801"/>
    </source>
</evidence>
<dbReference type="SUPFAM" id="SSF48537">
    <property type="entry name" value="Phospholipase C/P1 nuclease"/>
    <property type="match status" value="1"/>
</dbReference>
<dbReference type="Pfam" id="PF02265">
    <property type="entry name" value="S1-P1_nuclease"/>
    <property type="match status" value="1"/>
</dbReference>
<reference evidence="8 9" key="1">
    <citation type="submission" date="2020-10" db="EMBL/GenBank/DDBJ databases">
        <title>Phylogeny of dyella-like bacteria.</title>
        <authorList>
            <person name="Fu J."/>
        </authorList>
    </citation>
    <scope>NUCLEOTIDE SEQUENCE [LARGE SCALE GENOMIC DNA]</scope>
    <source>
        <strain evidence="8 9">DKC-1</strain>
    </source>
</reference>
<feature type="chain" id="PRO_5047110425" evidence="7">
    <location>
        <begin position="24"/>
        <end position="273"/>
    </location>
</feature>
<keyword evidence="7" id="KW-0732">Signal</keyword>
<dbReference type="EMBL" id="JADIKL010000010">
    <property type="protein sequence ID" value="MFK2932234.1"/>
    <property type="molecule type" value="Genomic_DNA"/>
</dbReference>
<evidence type="ECO:0000256" key="3">
    <source>
        <dbReference type="ARBA" id="ARBA00022759"/>
    </source>
</evidence>
<proteinExistence type="predicted"/>
<dbReference type="Proteomes" id="UP001620397">
    <property type="component" value="Unassembled WGS sequence"/>
</dbReference>
<keyword evidence="5" id="KW-1015">Disulfide bond</keyword>
<evidence type="ECO:0000256" key="2">
    <source>
        <dbReference type="ARBA" id="ARBA00022723"/>
    </source>
</evidence>
<evidence type="ECO:0000256" key="5">
    <source>
        <dbReference type="ARBA" id="ARBA00023157"/>
    </source>
</evidence>
<name>A0ABW8KNL7_9GAMM</name>
<organism evidence="8 9">
    <name type="scientific">Dyella agri</name>
    <dbReference type="NCBI Taxonomy" id="1926869"/>
    <lineage>
        <taxon>Bacteria</taxon>
        <taxon>Pseudomonadati</taxon>
        <taxon>Pseudomonadota</taxon>
        <taxon>Gammaproteobacteria</taxon>
        <taxon>Lysobacterales</taxon>
        <taxon>Rhodanobacteraceae</taxon>
        <taxon>Dyella</taxon>
    </lineage>
</organism>
<gene>
    <name evidence="8" type="ORF">ISP14_15730</name>
</gene>
<keyword evidence="9" id="KW-1185">Reference proteome</keyword>